<evidence type="ECO:0000313" key="4">
    <source>
        <dbReference type="EMBL" id="KOB69121.1"/>
    </source>
</evidence>
<dbReference type="InterPro" id="IPR016093">
    <property type="entry name" value="MIR_motif"/>
</dbReference>
<evidence type="ECO:0000256" key="1">
    <source>
        <dbReference type="ARBA" id="ARBA00022729"/>
    </source>
</evidence>
<feature type="non-terminal residue" evidence="4">
    <location>
        <position position="1"/>
    </location>
</feature>
<keyword evidence="2" id="KW-0677">Repeat</keyword>
<name>A0A0L7L1D3_OPEBR</name>
<evidence type="ECO:0000259" key="3">
    <source>
        <dbReference type="PROSITE" id="PS50919"/>
    </source>
</evidence>
<dbReference type="EMBL" id="JTDY01003700">
    <property type="protein sequence ID" value="KOB69121.1"/>
    <property type="molecule type" value="Genomic_DNA"/>
</dbReference>
<dbReference type="AlphaFoldDB" id="A0A0L7L1D3"/>
<protein>
    <submittedName>
        <fullName evidence="4">Stromal cell derived factor 2-like protein 1</fullName>
    </submittedName>
</protein>
<dbReference type="STRING" id="104452.A0A0L7L1D3"/>
<comment type="caution">
    <text evidence="4">The sequence shown here is derived from an EMBL/GenBank/DDBJ whole genome shotgun (WGS) entry which is preliminary data.</text>
</comment>
<evidence type="ECO:0000313" key="5">
    <source>
        <dbReference type="Proteomes" id="UP000037510"/>
    </source>
</evidence>
<proteinExistence type="predicted"/>
<dbReference type="SMART" id="SM00472">
    <property type="entry name" value="MIR"/>
    <property type="match status" value="3"/>
</dbReference>
<dbReference type="Proteomes" id="UP000037510">
    <property type="component" value="Unassembled WGS sequence"/>
</dbReference>
<dbReference type="Gene3D" id="2.80.10.50">
    <property type="match status" value="1"/>
</dbReference>
<dbReference type="PANTHER" id="PTHR46809">
    <property type="entry name" value="STROMAL CELL-DERIVED FACTOR 2-LIKE PROTEIN"/>
    <property type="match status" value="1"/>
</dbReference>
<organism evidence="4 5">
    <name type="scientific">Operophtera brumata</name>
    <name type="common">Winter moth</name>
    <name type="synonym">Phalaena brumata</name>
    <dbReference type="NCBI Taxonomy" id="104452"/>
    <lineage>
        <taxon>Eukaryota</taxon>
        <taxon>Metazoa</taxon>
        <taxon>Ecdysozoa</taxon>
        <taxon>Arthropoda</taxon>
        <taxon>Hexapoda</taxon>
        <taxon>Insecta</taxon>
        <taxon>Pterygota</taxon>
        <taxon>Neoptera</taxon>
        <taxon>Endopterygota</taxon>
        <taxon>Lepidoptera</taxon>
        <taxon>Glossata</taxon>
        <taxon>Ditrysia</taxon>
        <taxon>Geometroidea</taxon>
        <taxon>Geometridae</taxon>
        <taxon>Larentiinae</taxon>
        <taxon>Operophtera</taxon>
    </lineage>
</organism>
<gene>
    <name evidence="4" type="ORF">OBRU01_16152</name>
</gene>
<sequence length="203" mass="22665">WKLYVAGSRAEYVTCGTILKLMNTELRLRLHSHDVKYGSGSGQQSVTAVDLTDDHNSHWLVRAAQSETCKRGQPIRCGTNIRLHHISTKKNLHSHHFSSPLSGNQEVSCYGDEDGEGDSGDNWKVVCNNDYWRRDTPVRLQHIDTGSFLAGSGRTFGRPINGQGEIVGVSSQYASYTEWISKEGLFVHPSDLLPHQHAIHTEL</sequence>
<dbReference type="PROSITE" id="PS50919">
    <property type="entry name" value="MIR"/>
    <property type="match status" value="2"/>
</dbReference>
<feature type="domain" description="MIR" evidence="3">
    <location>
        <begin position="10"/>
        <end position="64"/>
    </location>
</feature>
<keyword evidence="5" id="KW-1185">Reference proteome</keyword>
<dbReference type="PANTHER" id="PTHR46809:SF2">
    <property type="entry name" value="GH21273P"/>
    <property type="match status" value="1"/>
</dbReference>
<dbReference type="SUPFAM" id="SSF82109">
    <property type="entry name" value="MIR domain"/>
    <property type="match status" value="1"/>
</dbReference>
<feature type="domain" description="MIR" evidence="3">
    <location>
        <begin position="72"/>
        <end position="128"/>
    </location>
</feature>
<dbReference type="InterPro" id="IPR036300">
    <property type="entry name" value="MIR_dom_sf"/>
</dbReference>
<evidence type="ECO:0000256" key="2">
    <source>
        <dbReference type="ARBA" id="ARBA00022737"/>
    </source>
</evidence>
<keyword evidence="1" id="KW-0732">Signal</keyword>
<accession>A0A0L7L1D3</accession>
<dbReference type="Pfam" id="PF02815">
    <property type="entry name" value="MIR"/>
    <property type="match status" value="1"/>
</dbReference>
<reference evidence="4 5" key="1">
    <citation type="journal article" date="2015" name="Genome Biol. Evol.">
        <title>The genome of winter moth (Operophtera brumata) provides a genomic perspective on sexual dimorphism and phenology.</title>
        <authorList>
            <person name="Derks M.F."/>
            <person name="Smit S."/>
            <person name="Salis L."/>
            <person name="Schijlen E."/>
            <person name="Bossers A."/>
            <person name="Mateman C."/>
            <person name="Pijl A.S."/>
            <person name="de Ridder D."/>
            <person name="Groenen M.A."/>
            <person name="Visser M.E."/>
            <person name="Megens H.J."/>
        </authorList>
    </citation>
    <scope>NUCLEOTIDE SEQUENCE [LARGE SCALE GENOMIC DNA]</scope>
    <source>
        <strain evidence="4">WM2013NL</strain>
        <tissue evidence="4">Head and thorax</tissue>
    </source>
</reference>